<reference evidence="1" key="1">
    <citation type="journal article" date="2013" name="Nature">
        <title>Draft genome of the wheat A-genome progenitor Triticum urartu.</title>
        <authorList>
            <person name="Ling H.Q."/>
            <person name="Zhao S."/>
            <person name="Liu D."/>
            <person name="Wang J."/>
            <person name="Sun H."/>
            <person name="Zhang C."/>
            <person name="Fan H."/>
            <person name="Li D."/>
            <person name="Dong L."/>
            <person name="Tao Y."/>
            <person name="Gao C."/>
            <person name="Wu H."/>
            <person name="Li Y."/>
            <person name="Cui Y."/>
            <person name="Guo X."/>
            <person name="Zheng S."/>
            <person name="Wang B."/>
            <person name="Yu K."/>
            <person name="Liang Q."/>
            <person name="Yang W."/>
            <person name="Lou X."/>
            <person name="Chen J."/>
            <person name="Feng M."/>
            <person name="Jian J."/>
            <person name="Zhang X."/>
            <person name="Luo G."/>
            <person name="Jiang Y."/>
            <person name="Liu J."/>
            <person name="Wang Z."/>
            <person name="Sha Y."/>
            <person name="Zhang B."/>
            <person name="Wu H."/>
            <person name="Tang D."/>
            <person name="Shen Q."/>
            <person name="Xue P."/>
            <person name="Zou S."/>
            <person name="Wang X."/>
            <person name="Liu X."/>
            <person name="Wang F."/>
            <person name="Yang Y."/>
            <person name="An X."/>
            <person name="Dong Z."/>
            <person name="Zhang K."/>
            <person name="Zhang X."/>
            <person name="Luo M.C."/>
            <person name="Dvorak J."/>
            <person name="Tong Y."/>
            <person name="Wang J."/>
            <person name="Yang H."/>
            <person name="Li Z."/>
            <person name="Wang D."/>
            <person name="Zhang A."/>
            <person name="Wang J."/>
        </authorList>
    </citation>
    <scope>NUCLEOTIDE SEQUENCE</scope>
</reference>
<gene>
    <name evidence="1" type="ORF">TRIUR3_14425</name>
</gene>
<protein>
    <submittedName>
        <fullName evidence="1">Uncharacterized protein</fullName>
    </submittedName>
</protein>
<dbReference type="OMA" id="CQECKDA"/>
<dbReference type="AlphaFoldDB" id="M7ZFN9"/>
<name>M7ZFN9_TRIUA</name>
<organism evidence="1">
    <name type="scientific">Triticum urartu</name>
    <name type="common">Red wild einkorn</name>
    <name type="synonym">Crithodium urartu</name>
    <dbReference type="NCBI Taxonomy" id="4572"/>
    <lineage>
        <taxon>Eukaryota</taxon>
        <taxon>Viridiplantae</taxon>
        <taxon>Streptophyta</taxon>
        <taxon>Embryophyta</taxon>
        <taxon>Tracheophyta</taxon>
        <taxon>Spermatophyta</taxon>
        <taxon>Magnoliopsida</taxon>
        <taxon>Liliopsida</taxon>
        <taxon>Poales</taxon>
        <taxon>Poaceae</taxon>
        <taxon>BOP clade</taxon>
        <taxon>Pooideae</taxon>
        <taxon>Triticodae</taxon>
        <taxon>Triticeae</taxon>
        <taxon>Triticinae</taxon>
        <taxon>Triticum</taxon>
    </lineage>
</organism>
<dbReference type="EMBL" id="KD132737">
    <property type="protein sequence ID" value="EMS58451.1"/>
    <property type="molecule type" value="Genomic_DNA"/>
</dbReference>
<proteinExistence type="predicted"/>
<evidence type="ECO:0000313" key="1">
    <source>
        <dbReference type="EMBL" id="EMS58451.1"/>
    </source>
</evidence>
<accession>M7ZFN9</accession>
<sequence length="98" mass="10053">MGPEAESSLAYNLGQKLLVHKVATIIAVCIVLVLNMGHPAAATECEDCLGACVAICIAYAETTCSGICTVITLACQECKDAALIECGATCYGGCTLFC</sequence>